<evidence type="ECO:0000256" key="8">
    <source>
        <dbReference type="ARBA" id="ARBA00023002"/>
    </source>
</evidence>
<evidence type="ECO:0000259" key="14">
    <source>
        <dbReference type="Pfam" id="PF02910"/>
    </source>
</evidence>
<evidence type="ECO:0000256" key="3">
    <source>
        <dbReference type="ARBA" id="ARBA00008562"/>
    </source>
</evidence>
<comment type="similarity">
    <text evidence="3 12">Belongs to the FAD-dependent oxidoreductase 2 family. NadB subfamily.</text>
</comment>
<dbReference type="Gene3D" id="3.50.50.60">
    <property type="entry name" value="FAD/NAD(P)-binding domain"/>
    <property type="match status" value="1"/>
</dbReference>
<sequence length="526" mass="55686">MKSVKTDVLIIGAGAAGLVSALELEGLDVTVLAKAPVGEGSSSSWAQGGIAAAVGEDDHPKAHLKDTLDVGVALSCDKAAHVITHEGPQLIEALIAWGVNFDRDAEGKLSLGREAAHSFRRILHAQGDSTGKEIMRALGQAVSHTQNIHVMQDFTAHDLIVENACVKGAFAKGKDGSDLAIIAKATVLATGGIGSLFAYTTNPAESGGEGIAMAARAGARLADLEFVQFHPTAIDVGVTPMPLATEALRGEGAHLIDARGVRFMPSVHPDAELAPRDVVARAIWRRVKAGEKVFLDARDAVGDEFPTRFPTVWGYCQDAGLDPRVQPIPITPAAHYHMGGVDVTLDGQTSIKGLWAVGEVACTGVHGANRLASNSLLEAVVFGRRAAQDILENLDNEPLANLPALGLTGGIDLGAQLANLMYAACGVERNEASLFDALSQIVEWEQKSELYSREFCNRLISAKMILVCALERCESRGGHFRSDYPETDEKQATRSKTTLREVDAFIRGLNIGADIQGTVNTCQTPA</sequence>
<dbReference type="EC" id="1.4.3.16" evidence="4 10"/>
<evidence type="ECO:0000313" key="16">
    <source>
        <dbReference type="Proteomes" id="UP000632498"/>
    </source>
</evidence>
<evidence type="ECO:0000256" key="9">
    <source>
        <dbReference type="ARBA" id="ARBA00048305"/>
    </source>
</evidence>
<comment type="caution">
    <text evidence="15">The sequence shown here is derived from an EMBL/GenBank/DDBJ whole genome shotgun (WGS) entry which is preliminary data.</text>
</comment>
<keyword evidence="16" id="KW-1185">Reference proteome</keyword>
<dbReference type="InterPro" id="IPR005288">
    <property type="entry name" value="NadB"/>
</dbReference>
<dbReference type="GO" id="GO:0005737">
    <property type="term" value="C:cytoplasm"/>
    <property type="evidence" value="ECO:0007669"/>
    <property type="project" value="UniProtKB-SubCell"/>
</dbReference>
<dbReference type="NCBIfam" id="TIGR00551">
    <property type="entry name" value="nadB"/>
    <property type="match status" value="1"/>
</dbReference>
<dbReference type="GO" id="GO:0034628">
    <property type="term" value="P:'de novo' NAD+ biosynthetic process from L-aspartate"/>
    <property type="evidence" value="ECO:0007669"/>
    <property type="project" value="TreeGrafter"/>
</dbReference>
<accession>A0A917BVP7</accession>
<dbReference type="PANTHER" id="PTHR42716:SF2">
    <property type="entry name" value="L-ASPARTATE OXIDASE, CHLOROPLASTIC"/>
    <property type="match status" value="1"/>
</dbReference>
<evidence type="ECO:0000256" key="10">
    <source>
        <dbReference type="NCBIfam" id="TIGR00551"/>
    </source>
</evidence>
<feature type="domain" description="Fumarate reductase/succinate dehydrogenase flavoprotein-like C-terminal" evidence="14">
    <location>
        <begin position="416"/>
        <end position="494"/>
    </location>
</feature>
<evidence type="ECO:0000256" key="12">
    <source>
        <dbReference type="RuleBase" id="RU362049"/>
    </source>
</evidence>
<proteinExistence type="inferred from homology"/>
<dbReference type="RefSeq" id="WP_188662225.1">
    <property type="nucleotide sequence ID" value="NZ_BMHV01000005.1"/>
</dbReference>
<comment type="catalytic activity">
    <reaction evidence="9">
        <text>L-aspartate + O2 = iminosuccinate + H2O2</text>
        <dbReference type="Rhea" id="RHEA:25876"/>
        <dbReference type="ChEBI" id="CHEBI:15379"/>
        <dbReference type="ChEBI" id="CHEBI:16240"/>
        <dbReference type="ChEBI" id="CHEBI:29991"/>
        <dbReference type="ChEBI" id="CHEBI:77875"/>
        <dbReference type="EC" id="1.4.3.16"/>
    </reaction>
    <physiologicalReaction direction="left-to-right" evidence="9">
        <dbReference type="Rhea" id="RHEA:25877"/>
    </physiologicalReaction>
</comment>
<evidence type="ECO:0000256" key="7">
    <source>
        <dbReference type="ARBA" id="ARBA00022827"/>
    </source>
</evidence>
<dbReference type="InterPro" id="IPR037099">
    <property type="entry name" value="Fum_R/Succ_DH_flav-like_C_sf"/>
</dbReference>
<dbReference type="SUPFAM" id="SSF51905">
    <property type="entry name" value="FAD/NAD(P)-binding domain"/>
    <property type="match status" value="1"/>
</dbReference>
<evidence type="ECO:0000256" key="4">
    <source>
        <dbReference type="ARBA" id="ARBA00012173"/>
    </source>
</evidence>
<evidence type="ECO:0000256" key="11">
    <source>
        <dbReference type="PIRSR" id="PIRSR000171-1"/>
    </source>
</evidence>
<comment type="function">
    <text evidence="12">Catalyzes the oxidation of L-aspartate to iminoaspartate.</text>
</comment>
<keyword evidence="8 12" id="KW-0560">Oxidoreductase</keyword>
<organism evidence="15 16">
    <name type="scientific">Terasakiella brassicae</name>
    <dbReference type="NCBI Taxonomy" id="1634917"/>
    <lineage>
        <taxon>Bacteria</taxon>
        <taxon>Pseudomonadati</taxon>
        <taxon>Pseudomonadota</taxon>
        <taxon>Alphaproteobacteria</taxon>
        <taxon>Rhodospirillales</taxon>
        <taxon>Terasakiellaceae</taxon>
        <taxon>Terasakiella</taxon>
    </lineage>
</organism>
<dbReference type="InterPro" id="IPR015939">
    <property type="entry name" value="Fum_Rdtase/Succ_DH_flav-like_C"/>
</dbReference>
<dbReference type="SUPFAM" id="SSF56425">
    <property type="entry name" value="Succinate dehydrogenase/fumarate reductase flavoprotein, catalytic domain"/>
    <property type="match status" value="1"/>
</dbReference>
<dbReference type="PANTHER" id="PTHR42716">
    <property type="entry name" value="L-ASPARTATE OXIDASE"/>
    <property type="match status" value="1"/>
</dbReference>
<dbReference type="EMBL" id="BMHV01000005">
    <property type="protein sequence ID" value="GGF58109.1"/>
    <property type="molecule type" value="Genomic_DNA"/>
</dbReference>
<comment type="subcellular location">
    <subcellularLocation>
        <location evidence="12">Cytoplasm</location>
    </subcellularLocation>
</comment>
<dbReference type="Gene3D" id="1.20.58.100">
    <property type="entry name" value="Fumarate reductase/succinate dehydrogenase flavoprotein-like, C-terminal domain"/>
    <property type="match status" value="1"/>
</dbReference>
<dbReference type="InterPro" id="IPR027477">
    <property type="entry name" value="Succ_DH/fumarate_Rdtase_cat_sf"/>
</dbReference>
<feature type="active site" description="Proton acceptor" evidence="11">
    <location>
        <position position="276"/>
    </location>
</feature>
<evidence type="ECO:0000313" key="15">
    <source>
        <dbReference type="EMBL" id="GGF58109.1"/>
    </source>
</evidence>
<dbReference type="Gene3D" id="3.90.700.10">
    <property type="entry name" value="Succinate dehydrogenase/fumarate reductase flavoprotein, catalytic domain"/>
    <property type="match status" value="1"/>
</dbReference>
<dbReference type="Proteomes" id="UP000632498">
    <property type="component" value="Unassembled WGS sequence"/>
</dbReference>
<gene>
    <name evidence="15" type="primary">nadB</name>
    <name evidence="15" type="ORF">GCM10011332_09540</name>
</gene>
<evidence type="ECO:0000256" key="1">
    <source>
        <dbReference type="ARBA" id="ARBA00001974"/>
    </source>
</evidence>
<dbReference type="InterPro" id="IPR036188">
    <property type="entry name" value="FAD/NAD-bd_sf"/>
</dbReference>
<dbReference type="NCBIfam" id="NF005701">
    <property type="entry name" value="PRK07512.1"/>
    <property type="match status" value="1"/>
</dbReference>
<dbReference type="AlphaFoldDB" id="A0A917BVP7"/>
<reference evidence="15" key="1">
    <citation type="journal article" date="2014" name="Int. J. Syst. Evol. Microbiol.">
        <title>Complete genome sequence of Corynebacterium casei LMG S-19264T (=DSM 44701T), isolated from a smear-ripened cheese.</title>
        <authorList>
            <consortium name="US DOE Joint Genome Institute (JGI-PGF)"/>
            <person name="Walter F."/>
            <person name="Albersmeier A."/>
            <person name="Kalinowski J."/>
            <person name="Ruckert C."/>
        </authorList>
    </citation>
    <scope>NUCLEOTIDE SEQUENCE</scope>
    <source>
        <strain evidence="15">CGMCC 1.15254</strain>
    </source>
</reference>
<dbReference type="FunFam" id="3.90.700.10:FF:000002">
    <property type="entry name" value="L-aspartate oxidase"/>
    <property type="match status" value="1"/>
</dbReference>
<dbReference type="SUPFAM" id="SSF46977">
    <property type="entry name" value="Succinate dehydrogenase/fumarate reductase flavoprotein C-terminal domain"/>
    <property type="match status" value="1"/>
</dbReference>
<dbReference type="InterPro" id="IPR003953">
    <property type="entry name" value="FAD-dep_OxRdtase_2_FAD-bd"/>
</dbReference>
<dbReference type="Pfam" id="PF00890">
    <property type="entry name" value="FAD_binding_2"/>
    <property type="match status" value="1"/>
</dbReference>
<evidence type="ECO:0000256" key="2">
    <source>
        <dbReference type="ARBA" id="ARBA00004950"/>
    </source>
</evidence>
<evidence type="ECO:0000256" key="5">
    <source>
        <dbReference type="ARBA" id="ARBA00022630"/>
    </source>
</evidence>
<keyword evidence="7 12" id="KW-0274">FAD</keyword>
<keyword evidence="6 12" id="KW-0662">Pyridine nucleotide biosynthesis</keyword>
<dbReference type="Pfam" id="PF02910">
    <property type="entry name" value="Succ_DH_flav_C"/>
    <property type="match status" value="1"/>
</dbReference>
<feature type="domain" description="FAD-dependent oxidoreductase 2 FAD-binding" evidence="13">
    <location>
        <begin position="7"/>
        <end position="376"/>
    </location>
</feature>
<comment type="cofactor">
    <cofactor evidence="1 12">
        <name>FAD</name>
        <dbReference type="ChEBI" id="CHEBI:57692"/>
    </cofactor>
</comment>
<reference evidence="15" key="2">
    <citation type="submission" date="2020-09" db="EMBL/GenBank/DDBJ databases">
        <authorList>
            <person name="Sun Q."/>
            <person name="Zhou Y."/>
        </authorList>
    </citation>
    <scope>NUCLEOTIDE SEQUENCE</scope>
    <source>
        <strain evidence="15">CGMCC 1.15254</strain>
    </source>
</reference>
<protein>
    <recommendedName>
        <fullName evidence="4 10">L-aspartate oxidase</fullName>
        <ecNumber evidence="4 10">1.4.3.16</ecNumber>
    </recommendedName>
</protein>
<dbReference type="PRINTS" id="PR00368">
    <property type="entry name" value="FADPNR"/>
</dbReference>
<dbReference type="PIRSF" id="PIRSF000171">
    <property type="entry name" value="SDHA_APRA_LASPO"/>
    <property type="match status" value="1"/>
</dbReference>
<evidence type="ECO:0000256" key="6">
    <source>
        <dbReference type="ARBA" id="ARBA00022642"/>
    </source>
</evidence>
<comment type="pathway">
    <text evidence="2 12">Cofactor biosynthesis; NAD(+) biosynthesis; iminoaspartate from L-aspartate (oxidase route): step 1/1.</text>
</comment>
<name>A0A917BVP7_9PROT</name>
<keyword evidence="5 12" id="KW-0285">Flavoprotein</keyword>
<dbReference type="GO" id="GO:0008734">
    <property type="term" value="F:L-aspartate oxidase activity"/>
    <property type="evidence" value="ECO:0007669"/>
    <property type="project" value="UniProtKB-UniRule"/>
</dbReference>
<evidence type="ECO:0000259" key="13">
    <source>
        <dbReference type="Pfam" id="PF00890"/>
    </source>
</evidence>